<dbReference type="GO" id="GO:0003700">
    <property type="term" value="F:DNA-binding transcription factor activity"/>
    <property type="evidence" value="ECO:0007669"/>
    <property type="project" value="InterPro"/>
</dbReference>
<feature type="compositionally biased region" description="Polar residues" evidence="2">
    <location>
        <begin position="259"/>
        <end position="282"/>
    </location>
</feature>
<keyword evidence="1" id="KW-0175">Coiled coil</keyword>
<evidence type="ECO:0000259" key="3">
    <source>
        <dbReference type="PROSITE" id="PS50888"/>
    </source>
</evidence>
<dbReference type="PROSITE" id="PS50888">
    <property type="entry name" value="BHLH"/>
    <property type="match status" value="1"/>
</dbReference>
<dbReference type="InterPro" id="IPR036638">
    <property type="entry name" value="HLH_DNA-bd_sf"/>
</dbReference>
<keyword evidence="5" id="KW-1185">Reference proteome</keyword>
<feature type="compositionally biased region" description="Low complexity" evidence="2">
    <location>
        <begin position="283"/>
        <end position="299"/>
    </location>
</feature>
<dbReference type="PANTHER" id="PTHR46412:SF3">
    <property type="entry name" value="TRANSCRIPTION FACTOR BIM1"/>
    <property type="match status" value="1"/>
</dbReference>
<evidence type="ECO:0000256" key="2">
    <source>
        <dbReference type="SAM" id="MobiDB-lite"/>
    </source>
</evidence>
<dbReference type="AlphaFoldDB" id="A0AAV1I507"/>
<evidence type="ECO:0000313" key="5">
    <source>
        <dbReference type="Proteomes" id="UP001314263"/>
    </source>
</evidence>
<reference evidence="4 5" key="1">
    <citation type="submission" date="2023-10" db="EMBL/GenBank/DDBJ databases">
        <authorList>
            <person name="Maclean D."/>
            <person name="Macfadyen A."/>
        </authorList>
    </citation>
    <scope>NUCLEOTIDE SEQUENCE [LARGE SCALE GENOMIC DNA]</scope>
</reference>
<dbReference type="InterPro" id="IPR044295">
    <property type="entry name" value="BIM1/2/3"/>
</dbReference>
<dbReference type="PANTHER" id="PTHR46412">
    <property type="entry name" value="BES1-INTERACTING MYC-LIKE PROTEIN"/>
    <property type="match status" value="1"/>
</dbReference>
<feature type="compositionally biased region" description="Low complexity" evidence="2">
    <location>
        <begin position="98"/>
        <end position="109"/>
    </location>
</feature>
<comment type="caution">
    <text evidence="4">The sequence shown here is derived from an EMBL/GenBank/DDBJ whole genome shotgun (WGS) entry which is preliminary data.</text>
</comment>
<dbReference type="Gene3D" id="4.10.280.10">
    <property type="entry name" value="Helix-loop-helix DNA-binding domain"/>
    <property type="match status" value="1"/>
</dbReference>
<dbReference type="GO" id="GO:0006351">
    <property type="term" value="P:DNA-templated transcription"/>
    <property type="evidence" value="ECO:0007669"/>
    <property type="project" value="InterPro"/>
</dbReference>
<feature type="compositionally biased region" description="Basic and acidic residues" evidence="2">
    <location>
        <begin position="131"/>
        <end position="141"/>
    </location>
</feature>
<organism evidence="4 5">
    <name type="scientific">Coccomyxa viridis</name>
    <dbReference type="NCBI Taxonomy" id="1274662"/>
    <lineage>
        <taxon>Eukaryota</taxon>
        <taxon>Viridiplantae</taxon>
        <taxon>Chlorophyta</taxon>
        <taxon>core chlorophytes</taxon>
        <taxon>Trebouxiophyceae</taxon>
        <taxon>Trebouxiophyceae incertae sedis</taxon>
        <taxon>Coccomyxaceae</taxon>
        <taxon>Coccomyxa</taxon>
    </lineage>
</organism>
<dbReference type="SUPFAM" id="SSF47459">
    <property type="entry name" value="HLH, helix-loop-helix DNA-binding domain"/>
    <property type="match status" value="1"/>
</dbReference>
<dbReference type="InterPro" id="IPR011598">
    <property type="entry name" value="bHLH_dom"/>
</dbReference>
<dbReference type="Pfam" id="PF00010">
    <property type="entry name" value="HLH"/>
    <property type="match status" value="1"/>
</dbReference>
<name>A0AAV1I507_9CHLO</name>
<dbReference type="Proteomes" id="UP001314263">
    <property type="component" value="Unassembled WGS sequence"/>
</dbReference>
<protein>
    <recommendedName>
        <fullName evidence="3">BHLH domain-containing protein</fullName>
    </recommendedName>
</protein>
<evidence type="ECO:0000313" key="4">
    <source>
        <dbReference type="EMBL" id="CAK0781334.1"/>
    </source>
</evidence>
<accession>A0AAV1I507</accession>
<feature type="coiled-coil region" evidence="1">
    <location>
        <begin position="164"/>
        <end position="191"/>
    </location>
</feature>
<feature type="region of interest" description="Disordered" evidence="2">
    <location>
        <begin position="193"/>
        <end position="310"/>
    </location>
</feature>
<dbReference type="SMART" id="SM00353">
    <property type="entry name" value="HLH"/>
    <property type="match status" value="1"/>
</dbReference>
<dbReference type="GO" id="GO:0046983">
    <property type="term" value="F:protein dimerization activity"/>
    <property type="evidence" value="ECO:0007669"/>
    <property type="project" value="InterPro"/>
</dbReference>
<feature type="region of interest" description="Disordered" evidence="2">
    <location>
        <begin position="98"/>
        <end position="141"/>
    </location>
</feature>
<evidence type="ECO:0000256" key="1">
    <source>
        <dbReference type="SAM" id="Coils"/>
    </source>
</evidence>
<gene>
    <name evidence="4" type="ORF">CVIRNUC_005347</name>
</gene>
<dbReference type="EMBL" id="CAUYUE010000006">
    <property type="protein sequence ID" value="CAK0781334.1"/>
    <property type="molecule type" value="Genomic_DNA"/>
</dbReference>
<feature type="domain" description="BHLH" evidence="3">
    <location>
        <begin position="125"/>
        <end position="174"/>
    </location>
</feature>
<proteinExistence type="predicted"/>
<sequence>MELGSCDIAQMLDAHIDMSSEAAKPTRPVAVMPTLTEALAAAGMPGQQQSLQSSLASLANLRSAFTPMMPQQAPALYPEIALFSQFNQLFPGAAEMAQQQQMQRNAETANRGGRTKSGDTKSSSAYASRHQAAEQRRRTRINDRLDRLRQVVPHAERANTASFLEECITYIQNLQKRIAELEQLAGLSQATVSHPTSTAGAGAPSLPVAAPISGSGAAQQPEASAVVGPASSQGPLDARDRPAAAGFGRTAQYVAKAAGQQQVRVQQPHTAQPGTPPATSGHASEQAGGASPASSEGSGMPLKKRNRPSA</sequence>